<reference evidence="3" key="1">
    <citation type="submission" date="2017-02" db="EMBL/GenBank/DDBJ databases">
        <authorList>
            <person name="Varghese N."/>
            <person name="Submissions S."/>
        </authorList>
    </citation>
    <scope>NUCLEOTIDE SEQUENCE [LARGE SCALE GENOMIC DNA]</scope>
    <source>
        <strain evidence="3">DSM 23966</strain>
    </source>
</reference>
<dbReference type="Proteomes" id="UP000190042">
    <property type="component" value="Unassembled WGS sequence"/>
</dbReference>
<keyword evidence="3" id="KW-1185">Reference proteome</keyword>
<accession>A0A1T4XIF2</accession>
<keyword evidence="1" id="KW-1133">Transmembrane helix</keyword>
<evidence type="ECO:0000313" key="3">
    <source>
        <dbReference type="Proteomes" id="UP000190042"/>
    </source>
</evidence>
<sequence length="219" mass="25261">MNKIKNFFTRHAIMAPASFLTWFTLIGATSLNFFVSSAIGIALYAGGNVAIKEVQLRSNLKQLGMTRTEYKHIEHQLTQSKQKLKRLANMYGQVRSIQAFRQVYDMSSMARRIIKIVQTNPRKFYQVETFFYAHLDSAVELTSKYGLLVNQPLKDREIKVALQHTRETLSDLSQEMERDLRNAVATDLEQLQMEIDFVDVTINKDKPLLESKGEHSNDR</sequence>
<keyword evidence="1" id="KW-0812">Transmembrane</keyword>
<dbReference type="InterPro" id="IPR018770">
    <property type="entry name" value="ChloroindolylP_hydrolase"/>
</dbReference>
<dbReference type="Pfam" id="PF10112">
    <property type="entry name" value="Halogen_Hydrol"/>
    <property type="match status" value="1"/>
</dbReference>
<proteinExistence type="predicted"/>
<protein>
    <submittedName>
        <fullName evidence="2">5-bromo-4-chloroindolyl phosphate hydrolysis protein</fullName>
    </submittedName>
</protein>
<name>A0A1T4XIF2_9BACL</name>
<dbReference type="AlphaFoldDB" id="A0A1T4XIF2"/>
<dbReference type="EMBL" id="FUYJ01000001">
    <property type="protein sequence ID" value="SKA89372.1"/>
    <property type="molecule type" value="Genomic_DNA"/>
</dbReference>
<organism evidence="2 3">
    <name type="scientific">Sporosarcina newyorkensis</name>
    <dbReference type="NCBI Taxonomy" id="759851"/>
    <lineage>
        <taxon>Bacteria</taxon>
        <taxon>Bacillati</taxon>
        <taxon>Bacillota</taxon>
        <taxon>Bacilli</taxon>
        <taxon>Bacillales</taxon>
        <taxon>Caryophanaceae</taxon>
        <taxon>Sporosarcina</taxon>
    </lineage>
</organism>
<evidence type="ECO:0000313" key="2">
    <source>
        <dbReference type="EMBL" id="SKA89372.1"/>
    </source>
</evidence>
<evidence type="ECO:0000256" key="1">
    <source>
        <dbReference type="SAM" id="Phobius"/>
    </source>
</evidence>
<feature type="transmembrane region" description="Helical" evidence="1">
    <location>
        <begin position="31"/>
        <end position="51"/>
    </location>
</feature>
<keyword evidence="1" id="KW-0472">Membrane</keyword>
<dbReference type="RefSeq" id="WP_009496634.1">
    <property type="nucleotide sequence ID" value="NZ_FUYJ01000001.1"/>
</dbReference>
<gene>
    <name evidence="2" type="ORF">SAMN04244570_0831</name>
</gene>